<comment type="caution">
    <text evidence="1">The sequence shown here is derived from an EMBL/GenBank/DDBJ whole genome shotgun (WGS) entry which is preliminary data.</text>
</comment>
<dbReference type="EMBL" id="JASCRZ010000002">
    <property type="protein sequence ID" value="MDI5894398.1"/>
    <property type="molecule type" value="Genomic_DNA"/>
</dbReference>
<name>A0ABT6V845_9FLAO</name>
<protein>
    <submittedName>
        <fullName evidence="1">Uncharacterized protein</fullName>
    </submittedName>
</protein>
<reference evidence="1 2" key="1">
    <citation type="submission" date="2023-04" db="EMBL/GenBank/DDBJ databases">
        <title>Two novel species of Flavobacterium.</title>
        <authorList>
            <person name="Liu Q."/>
            <person name="Xin Y.-H."/>
        </authorList>
    </citation>
    <scope>NUCLEOTIDE SEQUENCE [LARGE SCALE GENOMIC DNA]</scope>
    <source>
        <strain evidence="1 2">LB1P51</strain>
    </source>
</reference>
<sequence>MNSIQELRDECKRLGITYQTTATQKQLQVKIKTRIMKDNTKDGIISKEQIEAWKKQYKVEKLPTLNIVVAPGDVAIGYLRPPSRNHKATALSMYSQNKVLECGEFLRDNCWLGGDSRLQTDENIADSAAIQASGIVKFLSGELGEV</sequence>
<evidence type="ECO:0000313" key="2">
    <source>
        <dbReference type="Proteomes" id="UP001243403"/>
    </source>
</evidence>
<accession>A0ABT6V845</accession>
<dbReference type="Proteomes" id="UP001243403">
    <property type="component" value="Unassembled WGS sequence"/>
</dbReference>
<organism evidence="1 2">
    <name type="scientific">Flavobacterium algoritolerans</name>
    <dbReference type="NCBI Taxonomy" id="3041254"/>
    <lineage>
        <taxon>Bacteria</taxon>
        <taxon>Pseudomonadati</taxon>
        <taxon>Bacteroidota</taxon>
        <taxon>Flavobacteriia</taxon>
        <taxon>Flavobacteriales</taxon>
        <taxon>Flavobacteriaceae</taxon>
        <taxon>Flavobacterium</taxon>
    </lineage>
</organism>
<keyword evidence="2" id="KW-1185">Reference proteome</keyword>
<proteinExistence type="predicted"/>
<gene>
    <name evidence="1" type="ORF">QLS65_05810</name>
</gene>
<dbReference type="RefSeq" id="WP_282715888.1">
    <property type="nucleotide sequence ID" value="NZ_JASCRZ010000002.1"/>
</dbReference>
<evidence type="ECO:0000313" key="1">
    <source>
        <dbReference type="EMBL" id="MDI5894398.1"/>
    </source>
</evidence>